<dbReference type="EMBL" id="CP026245">
    <property type="protein sequence ID" value="AWO98590.1"/>
    <property type="molecule type" value="Genomic_DNA"/>
</dbReference>
<protein>
    <submittedName>
        <fullName evidence="2">Uncharacterized protein</fullName>
    </submittedName>
</protein>
<reference evidence="2 3" key="1">
    <citation type="submission" date="2017-12" db="EMBL/GenBank/DDBJ databases">
        <title>Integrating genomic resources of turbot (Scophthalmus maximus) in depth evaluation of genetic and physical mapping variation across individuals.</title>
        <authorList>
            <person name="Martinez P."/>
        </authorList>
    </citation>
    <scope>NUCLEOTIDE SEQUENCE [LARGE SCALE GENOMIC DNA]</scope>
</reference>
<evidence type="ECO:0000313" key="3">
    <source>
        <dbReference type="Proteomes" id="UP000246464"/>
    </source>
</evidence>
<feature type="chain" id="PRO_5016030813" evidence="1">
    <location>
        <begin position="20"/>
        <end position="105"/>
    </location>
</feature>
<keyword evidence="3" id="KW-1185">Reference proteome</keyword>
<sequence length="105" mass="11051">MIRHCWGKKWSIGVNGVVATLLGRLCTKSPKLTRATECGIDNPSYTSARVTSPCRCVARVAPPTGEWAASQIGSPSSCSLSAPEATAVRCDGARCLSRGAREDAQ</sequence>
<gene>
    <name evidence="2" type="ORF">SMAX5B_019838</name>
</gene>
<evidence type="ECO:0000313" key="2">
    <source>
        <dbReference type="EMBL" id="AWO98590.1"/>
    </source>
</evidence>
<keyword evidence="1" id="KW-0732">Signal</keyword>
<dbReference type="AlphaFoldDB" id="A0A2U9B3T2"/>
<dbReference type="Proteomes" id="UP000246464">
    <property type="component" value="Chromosome 3"/>
</dbReference>
<feature type="signal peptide" evidence="1">
    <location>
        <begin position="1"/>
        <end position="19"/>
    </location>
</feature>
<organism evidence="2 3">
    <name type="scientific">Scophthalmus maximus</name>
    <name type="common">Turbot</name>
    <name type="synonym">Psetta maxima</name>
    <dbReference type="NCBI Taxonomy" id="52904"/>
    <lineage>
        <taxon>Eukaryota</taxon>
        <taxon>Metazoa</taxon>
        <taxon>Chordata</taxon>
        <taxon>Craniata</taxon>
        <taxon>Vertebrata</taxon>
        <taxon>Euteleostomi</taxon>
        <taxon>Actinopterygii</taxon>
        <taxon>Neopterygii</taxon>
        <taxon>Teleostei</taxon>
        <taxon>Neoteleostei</taxon>
        <taxon>Acanthomorphata</taxon>
        <taxon>Carangaria</taxon>
        <taxon>Pleuronectiformes</taxon>
        <taxon>Pleuronectoidei</taxon>
        <taxon>Scophthalmidae</taxon>
        <taxon>Scophthalmus</taxon>
    </lineage>
</organism>
<accession>A0A2U9B3T2</accession>
<evidence type="ECO:0000256" key="1">
    <source>
        <dbReference type="SAM" id="SignalP"/>
    </source>
</evidence>
<name>A0A2U9B3T2_SCOMX</name>
<proteinExistence type="predicted"/>